<evidence type="ECO:0000313" key="2">
    <source>
        <dbReference type="Proteomes" id="UP001199355"/>
    </source>
</evidence>
<dbReference type="EMBL" id="JAJEQF010000082">
    <property type="protein sequence ID" value="MCC2169280.1"/>
    <property type="molecule type" value="Genomic_DNA"/>
</dbReference>
<evidence type="ECO:0008006" key="3">
    <source>
        <dbReference type="Google" id="ProtNLM"/>
    </source>
</evidence>
<dbReference type="Proteomes" id="UP001199355">
    <property type="component" value="Unassembled WGS sequence"/>
</dbReference>
<reference evidence="1 2" key="1">
    <citation type="submission" date="2021-10" db="EMBL/GenBank/DDBJ databases">
        <title>Anaerobic single-cell dispensing facilitates the cultivation of human gut bacteria.</title>
        <authorList>
            <person name="Afrizal A."/>
        </authorList>
    </citation>
    <scope>NUCLEOTIDE SEQUENCE [LARGE SCALE GENOMIC DNA]</scope>
    <source>
        <strain evidence="1 2">CLA-AA-H244</strain>
    </source>
</reference>
<proteinExistence type="predicted"/>
<organism evidence="1 2">
    <name type="scientific">Gallintestinimicrobium propionicum</name>
    <dbReference type="NCBI Taxonomy" id="2981770"/>
    <lineage>
        <taxon>Bacteria</taxon>
        <taxon>Bacillati</taxon>
        <taxon>Bacillota</taxon>
        <taxon>Clostridia</taxon>
        <taxon>Lachnospirales</taxon>
        <taxon>Lachnospiraceae</taxon>
        <taxon>Gallintestinimicrobium</taxon>
    </lineage>
</organism>
<name>A0AAE3DPF6_9FIRM</name>
<evidence type="ECO:0000313" key="1">
    <source>
        <dbReference type="EMBL" id="MCC2169280.1"/>
    </source>
</evidence>
<keyword evidence="2" id="KW-1185">Reference proteome</keyword>
<dbReference type="AlphaFoldDB" id="A0AAE3DPF6"/>
<protein>
    <recommendedName>
        <fullName evidence="3">Rpn family recombination-promoting nuclease/putative transposase</fullName>
    </recommendedName>
</protein>
<feature type="non-terminal residue" evidence="1">
    <location>
        <position position="1"/>
    </location>
</feature>
<sequence length="245" mass="28485">LECQSTADGTMEIRMWEYDAQIALMEKEYRNGVLHVNFPDSAVIYLRSSKTTSDELKICIHVRQKQLQYGIPILKVKDYTLEELFEKQLWMLIPFYIFRYEKEFRKIDGNQKQLSGLRLEYEKIAEMLDQECQSGHMKPITCGALCELSNNVVKKLASKYSNVEKEVTEVMGGKVLNYRSKEIYLEGCAFGREEGRKEGQKESIVQLVTRKYQLGDSPEKIAKDLLMREEEVEEILGKVVSEKVE</sequence>
<gene>
    <name evidence="1" type="ORF">LKD45_16605</name>
</gene>
<comment type="caution">
    <text evidence="1">The sequence shown here is derived from an EMBL/GenBank/DDBJ whole genome shotgun (WGS) entry which is preliminary data.</text>
</comment>
<accession>A0AAE3DPF6</accession>